<dbReference type="Gene3D" id="1.20.120.530">
    <property type="entry name" value="GntR ligand-binding domain-like"/>
    <property type="match status" value="1"/>
</dbReference>
<dbReference type="CDD" id="cd07377">
    <property type="entry name" value="WHTH_GntR"/>
    <property type="match status" value="1"/>
</dbReference>
<dbReference type="PANTHER" id="PTHR43537">
    <property type="entry name" value="TRANSCRIPTIONAL REGULATOR, GNTR FAMILY"/>
    <property type="match status" value="1"/>
</dbReference>
<dbReference type="EMBL" id="RHHQ01000008">
    <property type="protein sequence ID" value="RNB89802.1"/>
    <property type="molecule type" value="Genomic_DNA"/>
</dbReference>
<dbReference type="InterPro" id="IPR036388">
    <property type="entry name" value="WH-like_DNA-bd_sf"/>
</dbReference>
<dbReference type="GO" id="GO:0003677">
    <property type="term" value="F:DNA binding"/>
    <property type="evidence" value="ECO:0007669"/>
    <property type="project" value="UniProtKB-KW"/>
</dbReference>
<dbReference type="PROSITE" id="PS50949">
    <property type="entry name" value="HTH_GNTR"/>
    <property type="match status" value="1"/>
</dbReference>
<organism evidence="5 6">
    <name type="scientific">Brevibacillus fluminis</name>
    <dbReference type="NCBI Taxonomy" id="511487"/>
    <lineage>
        <taxon>Bacteria</taxon>
        <taxon>Bacillati</taxon>
        <taxon>Bacillota</taxon>
        <taxon>Bacilli</taxon>
        <taxon>Bacillales</taxon>
        <taxon>Paenibacillaceae</taxon>
        <taxon>Brevibacillus</taxon>
    </lineage>
</organism>
<dbReference type="GO" id="GO:0003700">
    <property type="term" value="F:DNA-binding transcription factor activity"/>
    <property type="evidence" value="ECO:0007669"/>
    <property type="project" value="InterPro"/>
</dbReference>
<keyword evidence="2" id="KW-0238">DNA-binding</keyword>
<dbReference type="InterPro" id="IPR036390">
    <property type="entry name" value="WH_DNA-bd_sf"/>
</dbReference>
<dbReference type="Proteomes" id="UP000271031">
    <property type="component" value="Unassembled WGS sequence"/>
</dbReference>
<dbReference type="Gene3D" id="1.10.10.10">
    <property type="entry name" value="Winged helix-like DNA-binding domain superfamily/Winged helix DNA-binding domain"/>
    <property type="match status" value="1"/>
</dbReference>
<sequence>MNRALIDNNALSNLIKNNITEDIIMGKILPGEKLIETKYAEEFGTSRAPIREAFYLLSLEGFVEKIPRKGTVVRGYSAEEIKDLLMIRCYLENLAIEKLEHQDISQDLVKMEQLLTAMEAKGSEKEYAKLNYDFHSQLVTASRSDVLENMYAKLGVPLLSVQTIAFMEGQNMEQSLAEHKQIVHLLREKNFAEAKQLLDTHNKAVFPRIEKYLEKKGSGAK</sequence>
<dbReference type="SMART" id="SM00895">
    <property type="entry name" value="FCD"/>
    <property type="match status" value="1"/>
</dbReference>
<keyword evidence="3" id="KW-0804">Transcription</keyword>
<name>A0A3M8DNX1_9BACL</name>
<protein>
    <submittedName>
        <fullName evidence="5">GntR family transcriptional regulator</fullName>
    </submittedName>
</protein>
<evidence type="ECO:0000313" key="6">
    <source>
        <dbReference type="Proteomes" id="UP000271031"/>
    </source>
</evidence>
<accession>A0A3M8DNX1</accession>
<evidence type="ECO:0000259" key="4">
    <source>
        <dbReference type="PROSITE" id="PS50949"/>
    </source>
</evidence>
<dbReference type="SMART" id="SM00345">
    <property type="entry name" value="HTH_GNTR"/>
    <property type="match status" value="1"/>
</dbReference>
<dbReference type="InterPro" id="IPR008920">
    <property type="entry name" value="TF_FadR/GntR_C"/>
</dbReference>
<gene>
    <name evidence="5" type="ORF">EDM56_11600</name>
</gene>
<evidence type="ECO:0000313" key="5">
    <source>
        <dbReference type="EMBL" id="RNB89802.1"/>
    </source>
</evidence>
<feature type="domain" description="HTH gntR-type" evidence="4">
    <location>
        <begin position="9"/>
        <end position="76"/>
    </location>
</feature>
<dbReference type="Pfam" id="PF07729">
    <property type="entry name" value="FCD"/>
    <property type="match status" value="1"/>
</dbReference>
<evidence type="ECO:0000256" key="3">
    <source>
        <dbReference type="ARBA" id="ARBA00023163"/>
    </source>
</evidence>
<keyword evidence="1" id="KW-0805">Transcription regulation</keyword>
<dbReference type="InterPro" id="IPR011711">
    <property type="entry name" value="GntR_C"/>
</dbReference>
<evidence type="ECO:0000256" key="2">
    <source>
        <dbReference type="ARBA" id="ARBA00023125"/>
    </source>
</evidence>
<evidence type="ECO:0000256" key="1">
    <source>
        <dbReference type="ARBA" id="ARBA00023015"/>
    </source>
</evidence>
<dbReference type="Pfam" id="PF00392">
    <property type="entry name" value="GntR"/>
    <property type="match status" value="1"/>
</dbReference>
<dbReference type="PANTHER" id="PTHR43537:SF5">
    <property type="entry name" value="UXU OPERON TRANSCRIPTIONAL REGULATOR"/>
    <property type="match status" value="1"/>
</dbReference>
<dbReference type="SUPFAM" id="SSF46785">
    <property type="entry name" value="Winged helix' DNA-binding domain"/>
    <property type="match status" value="1"/>
</dbReference>
<dbReference type="RefSeq" id="WP_122918056.1">
    <property type="nucleotide sequence ID" value="NZ_RHHQ01000008.1"/>
</dbReference>
<dbReference type="SUPFAM" id="SSF48008">
    <property type="entry name" value="GntR ligand-binding domain-like"/>
    <property type="match status" value="1"/>
</dbReference>
<reference evidence="5 6" key="1">
    <citation type="submission" date="2018-10" db="EMBL/GenBank/DDBJ databases">
        <title>Phylogenomics of Brevibacillus.</title>
        <authorList>
            <person name="Dunlap C."/>
        </authorList>
    </citation>
    <scope>NUCLEOTIDE SEQUENCE [LARGE SCALE GENOMIC DNA]</scope>
    <source>
        <strain evidence="5 6">JCM 15716</strain>
    </source>
</reference>
<keyword evidence="6" id="KW-1185">Reference proteome</keyword>
<dbReference type="AlphaFoldDB" id="A0A3M8DNX1"/>
<comment type="caution">
    <text evidence="5">The sequence shown here is derived from an EMBL/GenBank/DDBJ whole genome shotgun (WGS) entry which is preliminary data.</text>
</comment>
<proteinExistence type="predicted"/>
<dbReference type="InterPro" id="IPR000524">
    <property type="entry name" value="Tscrpt_reg_HTH_GntR"/>
</dbReference>
<dbReference type="OrthoDB" id="9781630at2"/>